<dbReference type="Gene3D" id="2.130.10.80">
    <property type="entry name" value="Galactose oxidase/kelch, beta-propeller"/>
    <property type="match status" value="1"/>
</dbReference>
<dbReference type="CDD" id="cd02851">
    <property type="entry name" value="E_set_GO_C"/>
    <property type="match status" value="1"/>
</dbReference>
<sequence>MRNNNIKRSSLLAAASLLAAGQAANPGGYELVRLIPMFMPVRSNKVQVGDSLVSAQMAFLGRDGNVWIVDKTENNPAQINGHPAWAAVYNPKDNTAEPKDIITNSFCAGGAVLGDGRWLNVGGNQAVTHGGAAVNSFPDHPNPYQNEDGGAAIRLLDLAGSKEWSDNNQFMTGRRWYPTVETLGGGDAVIMGGDQWGGYINGEAQNNPTYEFFPPREGDPVDFDFLGERTMPINLYPLAYLLPSGRLFVQAMYAAIVWDLDDKYEAKTLPDIPHAARAYPASGATAVLPLTPENDYNPSFLFCGGQDIPQDGWGDAGGPGFDITKKLADTSCVKIQPEGSENPEWEEDDELPEPRTMGNFVYLPNGKMVLLNGGATGSAGYGNKTWAVGQSYADEPTYTPLIFDPSAPQGERISRDGLGSSDIARLYHSVATLLEDGSVWVSGSNPNVDVIQTPHRQWNTDYRVERWYPTWFNEPRPQPQGLPDVLSYGGDSFDIQLSSSDLKGNSDNLENVKAVVIRPGFSTHAMNFGQRYLELRTSYTATSEEEGVLHVGQMPNNPNIFQPGPALIFVTVDGIPSYGHWVTIGSGEIGQQPTKENSQLPESSRAEKSSSNAQDSSSIRHYSGSVVGAVAIGALGLVALVCV</sequence>
<dbReference type="InterPro" id="IPR011043">
    <property type="entry name" value="Gal_Oxase/kelch_b-propeller"/>
</dbReference>
<feature type="region of interest" description="Disordered" evidence="2">
    <location>
        <begin position="586"/>
        <end position="618"/>
    </location>
</feature>
<keyword evidence="1 3" id="KW-0732">Signal</keyword>
<organism evidence="6 7">
    <name type="scientific">Wallemia ichthyophaga</name>
    <dbReference type="NCBI Taxonomy" id="245174"/>
    <lineage>
        <taxon>Eukaryota</taxon>
        <taxon>Fungi</taxon>
        <taxon>Dikarya</taxon>
        <taxon>Basidiomycota</taxon>
        <taxon>Wallemiomycotina</taxon>
        <taxon>Wallemiomycetes</taxon>
        <taxon>Wallemiales</taxon>
        <taxon>Wallemiaceae</taxon>
        <taxon>Wallemia</taxon>
    </lineage>
</organism>
<dbReference type="InterPro" id="IPR009880">
    <property type="entry name" value="Glyoxal_oxidase_N"/>
</dbReference>
<dbReference type="InterPro" id="IPR015202">
    <property type="entry name" value="GO-like_E_set"/>
</dbReference>
<evidence type="ECO:0000259" key="4">
    <source>
        <dbReference type="Pfam" id="PF07250"/>
    </source>
</evidence>
<dbReference type="InterPro" id="IPR037293">
    <property type="entry name" value="Gal_Oxidase_central_sf"/>
</dbReference>
<dbReference type="Pfam" id="PF07250">
    <property type="entry name" value="Glyoxal_oxid_N"/>
    <property type="match status" value="1"/>
</dbReference>
<dbReference type="InterPro" id="IPR013783">
    <property type="entry name" value="Ig-like_fold"/>
</dbReference>
<feature type="domain" description="Glyoxal oxidase N-terminal" evidence="4">
    <location>
        <begin position="147"/>
        <end position="470"/>
    </location>
</feature>
<evidence type="ECO:0000256" key="1">
    <source>
        <dbReference type="ARBA" id="ARBA00022729"/>
    </source>
</evidence>
<evidence type="ECO:0000256" key="3">
    <source>
        <dbReference type="SAM" id="SignalP"/>
    </source>
</evidence>
<proteinExistence type="predicted"/>
<dbReference type="Proteomes" id="UP000306954">
    <property type="component" value="Unassembled WGS sequence"/>
</dbReference>
<dbReference type="Gene3D" id="2.60.40.10">
    <property type="entry name" value="Immunoglobulins"/>
    <property type="match status" value="1"/>
</dbReference>
<dbReference type="EMBL" id="SPOF01000022">
    <property type="protein sequence ID" value="TIB11715.1"/>
    <property type="molecule type" value="Genomic_DNA"/>
</dbReference>
<gene>
    <name evidence="6" type="ORF">E3P90_02304</name>
</gene>
<feature type="compositionally biased region" description="Polar residues" evidence="2">
    <location>
        <begin position="609"/>
        <end position="618"/>
    </location>
</feature>
<reference evidence="6 7" key="1">
    <citation type="submission" date="2019-03" db="EMBL/GenBank/DDBJ databases">
        <title>Sequencing 23 genomes of Wallemia ichthyophaga.</title>
        <authorList>
            <person name="Gostincar C."/>
        </authorList>
    </citation>
    <scope>NUCLEOTIDE SEQUENCE [LARGE SCALE GENOMIC DNA]</scope>
    <source>
        <strain evidence="6 7">EXF-8621</strain>
    </source>
</reference>
<evidence type="ECO:0000313" key="6">
    <source>
        <dbReference type="EMBL" id="TIB11715.1"/>
    </source>
</evidence>
<evidence type="ECO:0000313" key="7">
    <source>
        <dbReference type="Proteomes" id="UP000306954"/>
    </source>
</evidence>
<feature type="chain" id="PRO_5030101470" description="Galactose oxidase" evidence="3">
    <location>
        <begin position="24"/>
        <end position="643"/>
    </location>
</feature>
<dbReference type="SUPFAM" id="SSF50965">
    <property type="entry name" value="Galactose oxidase, central domain"/>
    <property type="match status" value="1"/>
</dbReference>
<dbReference type="InterPro" id="IPR014756">
    <property type="entry name" value="Ig_E-set"/>
</dbReference>
<evidence type="ECO:0000256" key="2">
    <source>
        <dbReference type="SAM" id="MobiDB-lite"/>
    </source>
</evidence>
<feature type="compositionally biased region" description="Polar residues" evidence="2">
    <location>
        <begin position="589"/>
        <end position="602"/>
    </location>
</feature>
<dbReference type="Pfam" id="PF09118">
    <property type="entry name" value="GO-like_E_set"/>
    <property type="match status" value="1"/>
</dbReference>
<dbReference type="AlphaFoldDB" id="A0A4T0HF87"/>
<feature type="signal peptide" evidence="3">
    <location>
        <begin position="1"/>
        <end position="23"/>
    </location>
</feature>
<accession>A0A4T0HF87</accession>
<evidence type="ECO:0000259" key="5">
    <source>
        <dbReference type="Pfam" id="PF09118"/>
    </source>
</evidence>
<dbReference type="PANTHER" id="PTHR32208">
    <property type="entry name" value="SECRETED PROTEIN-RELATED"/>
    <property type="match status" value="1"/>
</dbReference>
<dbReference type="PANTHER" id="PTHR32208:SF21">
    <property type="entry name" value="LOW QUALITY PROTEIN: ALDEHYDE OXIDASE GLOX-LIKE"/>
    <property type="match status" value="1"/>
</dbReference>
<protein>
    <recommendedName>
        <fullName evidence="8">Galactose oxidase</fullName>
    </recommendedName>
</protein>
<evidence type="ECO:0008006" key="8">
    <source>
        <dbReference type="Google" id="ProtNLM"/>
    </source>
</evidence>
<feature type="domain" description="Galactose oxidase-like Early set" evidence="5">
    <location>
        <begin position="476"/>
        <end position="584"/>
    </location>
</feature>
<comment type="caution">
    <text evidence="6">The sequence shown here is derived from an EMBL/GenBank/DDBJ whole genome shotgun (WGS) entry which is preliminary data.</text>
</comment>
<dbReference type="SUPFAM" id="SSF81296">
    <property type="entry name" value="E set domains"/>
    <property type="match status" value="1"/>
</dbReference>
<name>A0A4T0HF87_WALIC</name>